<accession>A0A2W5TBG8</accession>
<feature type="region of interest" description="Disordered" evidence="1">
    <location>
        <begin position="60"/>
        <end position="106"/>
    </location>
</feature>
<evidence type="ECO:0000256" key="1">
    <source>
        <dbReference type="SAM" id="MobiDB-lite"/>
    </source>
</evidence>
<proteinExistence type="predicted"/>
<reference evidence="2 3" key="1">
    <citation type="submission" date="2017-08" db="EMBL/GenBank/DDBJ databases">
        <title>Infants hospitalized years apart are colonized by the same room-sourced microbial strains.</title>
        <authorList>
            <person name="Brooks B."/>
            <person name="Olm M.R."/>
            <person name="Firek B.A."/>
            <person name="Baker R."/>
            <person name="Thomas B.C."/>
            <person name="Morowitz M.J."/>
            <person name="Banfield J.F."/>
        </authorList>
    </citation>
    <scope>NUCLEOTIDE SEQUENCE [LARGE SCALE GENOMIC DNA]</scope>
    <source>
        <strain evidence="2">S2_003_000_R2_14</strain>
    </source>
</reference>
<feature type="region of interest" description="Disordered" evidence="1">
    <location>
        <begin position="129"/>
        <end position="165"/>
    </location>
</feature>
<evidence type="ECO:0000313" key="2">
    <source>
        <dbReference type="EMBL" id="PZR12830.1"/>
    </source>
</evidence>
<sequence length="311" mass="32674">MQLAEGLYSPDTMLVSALVVLVAAAGCSKDTDCKGARVCEAGRCVNPPPAFAPAPVVVQPAPAAPPPTEQAPAMVPEDPYEDPFNQPQSAQPQNTAPPVPAPGAQQYPRTIYEKGYVCRELIDAAGAVRRECERDRRAAKEERREAKERRRERREAEREERREREGPAAHFVGNLVGHGGLFVAVTPGFALASGVFGASGSAGVMFRSGIGVVGVVNVQLSPNGFGLAQFYSVGPAIRFGEKSHILVGVAPTLGVVPATTATPPVVGLLGSVFAQAALVLLERLTLMVQPMLTADRGGFIFTLTGGVGVQL</sequence>
<organism evidence="2 3">
    <name type="scientific">Archangium gephyra</name>
    <dbReference type="NCBI Taxonomy" id="48"/>
    <lineage>
        <taxon>Bacteria</taxon>
        <taxon>Pseudomonadati</taxon>
        <taxon>Myxococcota</taxon>
        <taxon>Myxococcia</taxon>
        <taxon>Myxococcales</taxon>
        <taxon>Cystobacterineae</taxon>
        <taxon>Archangiaceae</taxon>
        <taxon>Archangium</taxon>
    </lineage>
</organism>
<feature type="compositionally biased region" description="Polar residues" evidence="1">
    <location>
        <begin position="85"/>
        <end position="94"/>
    </location>
</feature>
<evidence type="ECO:0000313" key="3">
    <source>
        <dbReference type="Proteomes" id="UP000249061"/>
    </source>
</evidence>
<dbReference type="Proteomes" id="UP000249061">
    <property type="component" value="Unassembled WGS sequence"/>
</dbReference>
<gene>
    <name evidence="2" type="ORF">DI536_14825</name>
</gene>
<dbReference type="AlphaFoldDB" id="A0A2W5TBG8"/>
<name>A0A2W5TBG8_9BACT</name>
<protein>
    <submittedName>
        <fullName evidence="2">Uncharacterized protein</fullName>
    </submittedName>
</protein>
<comment type="caution">
    <text evidence="2">The sequence shown here is derived from an EMBL/GenBank/DDBJ whole genome shotgun (WGS) entry which is preliminary data.</text>
</comment>
<dbReference type="EMBL" id="QFQP01000011">
    <property type="protein sequence ID" value="PZR12830.1"/>
    <property type="molecule type" value="Genomic_DNA"/>
</dbReference>